<organism evidence="3 4">
    <name type="scientific">Dictyobacter vulcani</name>
    <dbReference type="NCBI Taxonomy" id="2607529"/>
    <lineage>
        <taxon>Bacteria</taxon>
        <taxon>Bacillati</taxon>
        <taxon>Chloroflexota</taxon>
        <taxon>Ktedonobacteria</taxon>
        <taxon>Ktedonobacterales</taxon>
        <taxon>Dictyobacteraceae</taxon>
        <taxon>Dictyobacter</taxon>
    </lineage>
</organism>
<dbReference type="RefSeq" id="WP_151759635.1">
    <property type="nucleotide sequence ID" value="NZ_BKZW01000005.1"/>
</dbReference>
<dbReference type="PIRSF" id="PIRSF008459">
    <property type="entry name" value="UCP008459"/>
    <property type="match status" value="1"/>
</dbReference>
<name>A0A5J4L1A9_9CHLR</name>
<evidence type="ECO:0000313" key="3">
    <source>
        <dbReference type="EMBL" id="GER92069.1"/>
    </source>
</evidence>
<dbReference type="SUPFAM" id="SSF55021">
    <property type="entry name" value="ACT-like"/>
    <property type="match status" value="2"/>
</dbReference>
<dbReference type="InterPro" id="IPR016540">
    <property type="entry name" value="UCP008459"/>
</dbReference>
<protein>
    <submittedName>
        <fullName evidence="3">Amino acid-binding protein</fullName>
    </submittedName>
</protein>
<dbReference type="PANTHER" id="PTHR31131">
    <property type="entry name" value="CHROMOSOME 1, WHOLE GENOME SHOTGUN SEQUENCE"/>
    <property type="match status" value="1"/>
</dbReference>
<dbReference type="InterPro" id="IPR027795">
    <property type="entry name" value="CASTOR_ACT_dom"/>
</dbReference>
<dbReference type="Proteomes" id="UP000326912">
    <property type="component" value="Unassembled WGS sequence"/>
</dbReference>
<dbReference type="InterPro" id="IPR051719">
    <property type="entry name" value="CASTOR_mTORC1"/>
</dbReference>
<gene>
    <name evidence="3" type="ORF">KDW_62310</name>
</gene>
<dbReference type="EMBL" id="BKZW01000005">
    <property type="protein sequence ID" value="GER92069.1"/>
    <property type="molecule type" value="Genomic_DNA"/>
</dbReference>
<dbReference type="PANTHER" id="PTHR31131:SF6">
    <property type="entry name" value="CASTOR ACT DOMAIN-CONTAINING PROTEIN"/>
    <property type="match status" value="1"/>
</dbReference>
<dbReference type="InterPro" id="IPR049447">
    <property type="entry name" value="A9CJY8-like_N"/>
</dbReference>
<keyword evidence="4" id="KW-1185">Reference proteome</keyword>
<evidence type="ECO:0000259" key="1">
    <source>
        <dbReference type="Pfam" id="PF13840"/>
    </source>
</evidence>
<dbReference type="AlphaFoldDB" id="A0A5J4L1A9"/>
<sequence>MKLTIVPLTLAICRLAADEPIPGWALSRQGFFSITVTEDELSIVCPVAAVPAGVTCEQPWRAIKVLGPLDFALVGILAALAEVLARAQISIFAISTFDTDYILLKEQQLERAITVLKQAGHDLFGELTCS</sequence>
<dbReference type="Pfam" id="PF13840">
    <property type="entry name" value="ACT_7"/>
    <property type="match status" value="1"/>
</dbReference>
<dbReference type="Gene3D" id="3.30.2130.10">
    <property type="entry name" value="VC0802-like"/>
    <property type="match status" value="1"/>
</dbReference>
<reference evidence="3 4" key="1">
    <citation type="submission" date="2019-10" db="EMBL/GenBank/DDBJ databases">
        <title>Dictyobacter vulcani sp. nov., within the class Ktedonobacteria, isolated from soil of volcanic Mt. Zao.</title>
        <authorList>
            <person name="Zheng Y."/>
            <person name="Wang C.M."/>
            <person name="Sakai Y."/>
            <person name="Abe K."/>
            <person name="Yokota A."/>
            <person name="Yabe S."/>
        </authorList>
    </citation>
    <scope>NUCLEOTIDE SEQUENCE [LARGE SCALE GENOMIC DNA]</scope>
    <source>
        <strain evidence="3 4">W12</strain>
    </source>
</reference>
<dbReference type="InterPro" id="IPR045865">
    <property type="entry name" value="ACT-like_dom_sf"/>
</dbReference>
<evidence type="ECO:0000259" key="2">
    <source>
        <dbReference type="Pfam" id="PF21631"/>
    </source>
</evidence>
<proteinExistence type="predicted"/>
<comment type="caution">
    <text evidence="3">The sequence shown here is derived from an EMBL/GenBank/DDBJ whole genome shotgun (WGS) entry which is preliminary data.</text>
</comment>
<feature type="domain" description="CASTOR ACT" evidence="1">
    <location>
        <begin position="57"/>
        <end position="117"/>
    </location>
</feature>
<evidence type="ECO:0000313" key="4">
    <source>
        <dbReference type="Proteomes" id="UP000326912"/>
    </source>
</evidence>
<accession>A0A5J4L1A9</accession>
<dbReference type="Pfam" id="PF21631">
    <property type="entry name" value="A9CJY8-like_N"/>
    <property type="match status" value="1"/>
</dbReference>
<dbReference type="CDD" id="cd04868">
    <property type="entry name" value="ACT_AK-like"/>
    <property type="match status" value="1"/>
</dbReference>
<feature type="domain" description="A9CJY8-like N-terminal" evidence="2">
    <location>
        <begin position="11"/>
        <end position="51"/>
    </location>
</feature>